<dbReference type="PANTHER" id="PTHR44591:SF21">
    <property type="entry name" value="TWO-COMPONENT RESPONSE REGULATOR"/>
    <property type="match status" value="1"/>
</dbReference>
<dbReference type="InterPro" id="IPR011006">
    <property type="entry name" value="CheY-like_superfamily"/>
</dbReference>
<comment type="caution">
    <text evidence="4">The sequence shown here is derived from an EMBL/GenBank/DDBJ whole genome shotgun (WGS) entry which is preliminary data.</text>
</comment>
<dbReference type="InterPro" id="IPR001789">
    <property type="entry name" value="Sig_transdc_resp-reg_receiver"/>
</dbReference>
<sequence length="131" mass="13972">MISVLLIDDEPALLEIGKLFLERPGDLAVTTAGSAQEAAAMIEENQFDAIVTDYAMPDVEGAELIRKIRILCADTPVIVLSGQPRDKIAGDCLCAGADAVLQKGGDPVAKYGDLHRMIAGNVRCRSDAFQE</sequence>
<organism evidence="4 5">
    <name type="scientific">Methanoculleus frigidifontis</name>
    <dbReference type="NCBI Taxonomy" id="2584085"/>
    <lineage>
        <taxon>Archaea</taxon>
        <taxon>Methanobacteriati</taxon>
        <taxon>Methanobacteriota</taxon>
        <taxon>Stenosarchaea group</taxon>
        <taxon>Methanomicrobia</taxon>
        <taxon>Methanomicrobiales</taxon>
        <taxon>Methanomicrobiaceae</taxon>
        <taxon>Methanoculleus</taxon>
    </lineage>
</organism>
<dbReference type="PANTHER" id="PTHR44591">
    <property type="entry name" value="STRESS RESPONSE REGULATOR PROTEIN 1"/>
    <property type="match status" value="1"/>
</dbReference>
<evidence type="ECO:0000256" key="2">
    <source>
        <dbReference type="PROSITE-ProRule" id="PRU00169"/>
    </source>
</evidence>
<accession>A0ABT8M969</accession>
<evidence type="ECO:0000313" key="5">
    <source>
        <dbReference type="Proteomes" id="UP001168338"/>
    </source>
</evidence>
<dbReference type="Gene3D" id="3.40.50.2300">
    <property type="match status" value="1"/>
</dbReference>
<evidence type="ECO:0000259" key="3">
    <source>
        <dbReference type="PROSITE" id="PS50110"/>
    </source>
</evidence>
<dbReference type="CDD" id="cd00156">
    <property type="entry name" value="REC"/>
    <property type="match status" value="1"/>
</dbReference>
<keyword evidence="5" id="KW-1185">Reference proteome</keyword>
<proteinExistence type="predicted"/>
<feature type="modified residue" description="4-aspartylphosphate" evidence="2">
    <location>
        <position position="53"/>
    </location>
</feature>
<gene>
    <name evidence="4" type="ORF">FGU65_06230</name>
</gene>
<evidence type="ECO:0000256" key="1">
    <source>
        <dbReference type="ARBA" id="ARBA00022553"/>
    </source>
</evidence>
<keyword evidence="1 2" id="KW-0597">Phosphoprotein</keyword>
<dbReference type="Pfam" id="PF00072">
    <property type="entry name" value="Response_reg"/>
    <property type="match status" value="1"/>
</dbReference>
<name>A0ABT8M969_9EURY</name>
<feature type="domain" description="Response regulatory" evidence="3">
    <location>
        <begin position="3"/>
        <end position="118"/>
    </location>
</feature>
<dbReference type="Proteomes" id="UP001168338">
    <property type="component" value="Unassembled WGS sequence"/>
</dbReference>
<dbReference type="SUPFAM" id="SSF52172">
    <property type="entry name" value="CheY-like"/>
    <property type="match status" value="1"/>
</dbReference>
<dbReference type="InterPro" id="IPR050595">
    <property type="entry name" value="Bact_response_regulator"/>
</dbReference>
<dbReference type="EMBL" id="VCYH01000003">
    <property type="protein sequence ID" value="MDN7024489.1"/>
    <property type="molecule type" value="Genomic_DNA"/>
</dbReference>
<dbReference type="PROSITE" id="PS50110">
    <property type="entry name" value="RESPONSE_REGULATORY"/>
    <property type="match status" value="1"/>
</dbReference>
<evidence type="ECO:0000313" key="4">
    <source>
        <dbReference type="EMBL" id="MDN7024489.1"/>
    </source>
</evidence>
<dbReference type="RefSeq" id="WP_301663592.1">
    <property type="nucleotide sequence ID" value="NZ_VCYH01000003.1"/>
</dbReference>
<protein>
    <submittedName>
        <fullName evidence="4">Response regulator</fullName>
    </submittedName>
</protein>
<dbReference type="SMART" id="SM00448">
    <property type="entry name" value="REC"/>
    <property type="match status" value="1"/>
</dbReference>
<reference evidence="4" key="1">
    <citation type="submission" date="2019-05" db="EMBL/GenBank/DDBJ databases">
        <title>Methanoculleus sp. FWC-SCC1, a methanogenic archaeon isolated from deep marine cold seep.</title>
        <authorList>
            <person name="Chen Y.-W."/>
            <person name="Chen S.-C."/>
            <person name="Teng N.-H."/>
            <person name="Lai M.-C."/>
        </authorList>
    </citation>
    <scope>NUCLEOTIDE SEQUENCE</scope>
    <source>
        <strain evidence="4">FWC-SCC1</strain>
    </source>
</reference>